<proteinExistence type="inferred from homology"/>
<dbReference type="Pfam" id="PF00962">
    <property type="entry name" value="A_deaminase"/>
    <property type="match status" value="1"/>
</dbReference>
<keyword evidence="3 7" id="KW-0378">Hydrolase</keyword>
<keyword evidence="5" id="KW-0546">Nucleotide metabolism</keyword>
<gene>
    <name evidence="7" type="ORF">MNBD_ACTINO02-2413</name>
</gene>
<name>A0A3B0SZB0_9ZZZZ</name>
<comment type="cofactor">
    <cofactor evidence="1">
        <name>Zn(2+)</name>
        <dbReference type="ChEBI" id="CHEBI:29105"/>
    </cofactor>
</comment>
<dbReference type="GO" id="GO:0046872">
    <property type="term" value="F:metal ion binding"/>
    <property type="evidence" value="ECO:0007669"/>
    <property type="project" value="UniProtKB-KW"/>
</dbReference>
<dbReference type="AlphaFoldDB" id="A0A3B0SZB0"/>
<accession>A0A3B0SZB0</accession>
<dbReference type="GO" id="GO:0009117">
    <property type="term" value="P:nucleotide metabolic process"/>
    <property type="evidence" value="ECO:0007669"/>
    <property type="project" value="UniProtKB-KW"/>
</dbReference>
<sequence>MESEEKVTVSPESYVKGLPKAELHVHIEGTLEPDLMFELAKRNSVEIPYSTVDDVAAAYSFVDLQSFLDIYYEAASVLVTEQDFYDLMAAYLRRAAADGVRRAEIFFDPQTHTGRGVGYDVFMPGFLRAIDDLEGEAGISAGLILCFLRHLSGEAACETFREASAYHHRLLGVGLDSSEVPNPPQLFADAFELARVAGLRAVAHAGEEGPPAYVTAALDHLGVERIDHGVRSEEDEVLVGRLVESEVPLTMCPLSNLALGVLDRLQDHNLKRLMDRGVKVTVNSDDPAYFGGYIADNYVAVAEALDLSRSDLAQLARHSLEATFASREDKAGWISELNVYVAGHM</sequence>
<dbReference type="EC" id="3.5.4.4" evidence="7"/>
<protein>
    <submittedName>
        <fullName evidence="7">Adenosine deaminase</fullName>
        <ecNumber evidence="7">3.5.4.4</ecNumber>
    </submittedName>
</protein>
<dbReference type="InterPro" id="IPR001365">
    <property type="entry name" value="A_deaminase_dom"/>
</dbReference>
<evidence type="ECO:0000256" key="1">
    <source>
        <dbReference type="ARBA" id="ARBA00001947"/>
    </source>
</evidence>
<dbReference type="PANTHER" id="PTHR43114">
    <property type="entry name" value="ADENINE DEAMINASE"/>
    <property type="match status" value="1"/>
</dbReference>
<dbReference type="EMBL" id="UOEK01000316">
    <property type="protein sequence ID" value="VAW05469.1"/>
    <property type="molecule type" value="Genomic_DNA"/>
</dbReference>
<dbReference type="CDD" id="cd01320">
    <property type="entry name" value="ADA"/>
    <property type="match status" value="1"/>
</dbReference>
<evidence type="ECO:0000256" key="4">
    <source>
        <dbReference type="ARBA" id="ARBA00022833"/>
    </source>
</evidence>
<dbReference type="InterPro" id="IPR028892">
    <property type="entry name" value="ADE"/>
</dbReference>
<dbReference type="HAMAP" id="MF_01962">
    <property type="entry name" value="Adenine_deaminase"/>
    <property type="match status" value="1"/>
</dbReference>
<evidence type="ECO:0000256" key="3">
    <source>
        <dbReference type="ARBA" id="ARBA00022801"/>
    </source>
</evidence>
<reference evidence="7" key="1">
    <citation type="submission" date="2018-06" db="EMBL/GenBank/DDBJ databases">
        <authorList>
            <person name="Zhirakovskaya E."/>
        </authorList>
    </citation>
    <scope>NUCLEOTIDE SEQUENCE</scope>
</reference>
<organism evidence="7">
    <name type="scientific">hydrothermal vent metagenome</name>
    <dbReference type="NCBI Taxonomy" id="652676"/>
    <lineage>
        <taxon>unclassified sequences</taxon>
        <taxon>metagenomes</taxon>
        <taxon>ecological metagenomes</taxon>
    </lineage>
</organism>
<dbReference type="NCBIfam" id="TIGR01430">
    <property type="entry name" value="aden_deam"/>
    <property type="match status" value="1"/>
</dbReference>
<dbReference type="PANTHER" id="PTHR43114:SF6">
    <property type="entry name" value="ADENINE DEAMINASE"/>
    <property type="match status" value="1"/>
</dbReference>
<dbReference type="SUPFAM" id="SSF51556">
    <property type="entry name" value="Metallo-dependent hydrolases"/>
    <property type="match status" value="1"/>
</dbReference>
<dbReference type="GO" id="GO:0043103">
    <property type="term" value="P:hypoxanthine salvage"/>
    <property type="evidence" value="ECO:0007669"/>
    <property type="project" value="TreeGrafter"/>
</dbReference>
<dbReference type="InterPro" id="IPR006330">
    <property type="entry name" value="Ado/ade_deaminase"/>
</dbReference>
<evidence type="ECO:0000256" key="2">
    <source>
        <dbReference type="ARBA" id="ARBA00022723"/>
    </source>
</evidence>
<evidence type="ECO:0000313" key="7">
    <source>
        <dbReference type="EMBL" id="VAW05469.1"/>
    </source>
</evidence>
<evidence type="ECO:0000256" key="5">
    <source>
        <dbReference type="ARBA" id="ARBA00023080"/>
    </source>
</evidence>
<dbReference type="Gene3D" id="3.20.20.140">
    <property type="entry name" value="Metal-dependent hydrolases"/>
    <property type="match status" value="1"/>
</dbReference>
<keyword evidence="2" id="KW-0479">Metal-binding</keyword>
<keyword evidence="4" id="KW-0862">Zinc</keyword>
<dbReference type="GO" id="GO:0000034">
    <property type="term" value="F:adenine deaminase activity"/>
    <property type="evidence" value="ECO:0007669"/>
    <property type="project" value="InterPro"/>
</dbReference>
<feature type="domain" description="Adenosine deaminase" evidence="6">
    <location>
        <begin position="19"/>
        <end position="337"/>
    </location>
</feature>
<evidence type="ECO:0000259" key="6">
    <source>
        <dbReference type="Pfam" id="PF00962"/>
    </source>
</evidence>
<dbReference type="InterPro" id="IPR032466">
    <property type="entry name" value="Metal_Hydrolase"/>
</dbReference>
<dbReference type="NCBIfam" id="NF006850">
    <property type="entry name" value="PRK09358.1-6"/>
    <property type="match status" value="1"/>
</dbReference>
<dbReference type="GO" id="GO:0006146">
    <property type="term" value="P:adenine catabolic process"/>
    <property type="evidence" value="ECO:0007669"/>
    <property type="project" value="InterPro"/>
</dbReference>
<dbReference type="GO" id="GO:0005829">
    <property type="term" value="C:cytosol"/>
    <property type="evidence" value="ECO:0007669"/>
    <property type="project" value="TreeGrafter"/>
</dbReference>